<evidence type="ECO:0000259" key="2">
    <source>
        <dbReference type="Pfam" id="PF07883"/>
    </source>
</evidence>
<accession>A0A0A3Y1P0</accession>
<name>A0A0A3Y1P0_BRAJP</name>
<evidence type="ECO:0000313" key="3">
    <source>
        <dbReference type="EMBL" id="KGT80622.1"/>
    </source>
</evidence>
<dbReference type="InterPro" id="IPR014710">
    <property type="entry name" value="RmlC-like_jellyroll"/>
</dbReference>
<dbReference type="InterPro" id="IPR013096">
    <property type="entry name" value="Cupin_2"/>
</dbReference>
<keyword evidence="1" id="KW-0479">Metal-binding</keyword>
<dbReference type="STRING" id="375.BKD09_RS10100"/>
<sequence length="125" mass="13641">MLIDPSTIPLEEWRPGVKTRMVTSARNGATALCIFEQWVDPGAGAPTHSHTVEEVLTVRAGEAEMWIEAERITVAAGQALLVPAGRKHGFRNSGATMLHVHAVLASPVFEMLPDGTSEATRRWER</sequence>
<comment type="caution">
    <text evidence="3">The sequence shown here is derived from an EMBL/GenBank/DDBJ whole genome shotgun (WGS) entry which is preliminary data.</text>
</comment>
<dbReference type="PANTHER" id="PTHR35848:SF6">
    <property type="entry name" value="CUPIN TYPE-2 DOMAIN-CONTAINING PROTEIN"/>
    <property type="match status" value="1"/>
</dbReference>
<evidence type="ECO:0000256" key="1">
    <source>
        <dbReference type="ARBA" id="ARBA00022723"/>
    </source>
</evidence>
<protein>
    <submittedName>
        <fullName evidence="3">Cupin</fullName>
    </submittedName>
</protein>
<gene>
    <name evidence="3" type="ORF">MA20_04070</name>
</gene>
<feature type="domain" description="Cupin type-2" evidence="2">
    <location>
        <begin position="39"/>
        <end position="101"/>
    </location>
</feature>
<dbReference type="SUPFAM" id="SSF51182">
    <property type="entry name" value="RmlC-like cupins"/>
    <property type="match status" value="1"/>
</dbReference>
<organism evidence="3 4">
    <name type="scientific">Bradyrhizobium japonicum</name>
    <dbReference type="NCBI Taxonomy" id="375"/>
    <lineage>
        <taxon>Bacteria</taxon>
        <taxon>Pseudomonadati</taxon>
        <taxon>Pseudomonadota</taxon>
        <taxon>Alphaproteobacteria</taxon>
        <taxon>Hyphomicrobiales</taxon>
        <taxon>Nitrobacteraceae</taxon>
        <taxon>Bradyrhizobium</taxon>
    </lineage>
</organism>
<dbReference type="InterPro" id="IPR011051">
    <property type="entry name" value="RmlC_Cupin_sf"/>
</dbReference>
<dbReference type="InterPro" id="IPR051610">
    <property type="entry name" value="GPI/OXD"/>
</dbReference>
<dbReference type="Gene3D" id="2.60.120.10">
    <property type="entry name" value="Jelly Rolls"/>
    <property type="match status" value="1"/>
</dbReference>
<dbReference type="GO" id="GO:0046872">
    <property type="term" value="F:metal ion binding"/>
    <property type="evidence" value="ECO:0007669"/>
    <property type="project" value="UniProtKB-KW"/>
</dbReference>
<dbReference type="Pfam" id="PF07883">
    <property type="entry name" value="Cupin_2"/>
    <property type="match status" value="1"/>
</dbReference>
<evidence type="ECO:0000313" key="4">
    <source>
        <dbReference type="Proteomes" id="UP000030377"/>
    </source>
</evidence>
<dbReference type="Proteomes" id="UP000030377">
    <property type="component" value="Unassembled WGS sequence"/>
</dbReference>
<dbReference type="AlphaFoldDB" id="A0A0A3Y1P0"/>
<dbReference type="EMBL" id="JRPN01000003">
    <property type="protein sequence ID" value="KGT80622.1"/>
    <property type="molecule type" value="Genomic_DNA"/>
</dbReference>
<dbReference type="RefSeq" id="WP_028161089.1">
    <property type="nucleotide sequence ID" value="NZ_JANUDC010000001.1"/>
</dbReference>
<proteinExistence type="predicted"/>
<reference evidence="3 4" key="1">
    <citation type="submission" date="2014-09" db="EMBL/GenBank/DDBJ databases">
        <title>Draft genome of Bradyrhizobium japonicum Is-34.</title>
        <authorList>
            <person name="Tsurumaru H."/>
            <person name="Yamakawa T."/>
            <person name="Hashimoto S."/>
            <person name="Okizaki K."/>
            <person name="Kanesaki Y."/>
            <person name="Yoshikawa H."/>
            <person name="Yajima S."/>
        </authorList>
    </citation>
    <scope>NUCLEOTIDE SEQUENCE [LARGE SCALE GENOMIC DNA]</scope>
    <source>
        <strain evidence="3 4">Is-34</strain>
    </source>
</reference>
<dbReference type="PANTHER" id="PTHR35848">
    <property type="entry name" value="OXALATE-BINDING PROTEIN"/>
    <property type="match status" value="1"/>
</dbReference>